<evidence type="ECO:0000256" key="4">
    <source>
        <dbReference type="ARBA" id="ARBA00022692"/>
    </source>
</evidence>
<feature type="region of interest" description="Disordered" evidence="8">
    <location>
        <begin position="1"/>
        <end position="27"/>
    </location>
</feature>
<feature type="domain" description="POTRA" evidence="10">
    <location>
        <begin position="63"/>
        <end position="131"/>
    </location>
</feature>
<dbReference type="OrthoDB" id="9790760at2"/>
<name>A0A7Z0WG16_9PSEU</name>
<organism evidence="11 12">
    <name type="scientific">Actinophytocola xinjiangensis</name>
    <dbReference type="NCBI Taxonomy" id="485602"/>
    <lineage>
        <taxon>Bacteria</taxon>
        <taxon>Bacillati</taxon>
        <taxon>Actinomycetota</taxon>
        <taxon>Actinomycetes</taxon>
        <taxon>Pseudonocardiales</taxon>
        <taxon>Pseudonocardiaceae</taxon>
    </lineage>
</organism>
<accession>A0A7Z0WG16</accession>
<dbReference type="Proteomes" id="UP000185696">
    <property type="component" value="Unassembled WGS sequence"/>
</dbReference>
<dbReference type="GO" id="GO:0051301">
    <property type="term" value="P:cell division"/>
    <property type="evidence" value="ECO:0007669"/>
    <property type="project" value="UniProtKB-KW"/>
</dbReference>
<dbReference type="InterPro" id="IPR034746">
    <property type="entry name" value="POTRA"/>
</dbReference>
<evidence type="ECO:0000256" key="9">
    <source>
        <dbReference type="SAM" id="Phobius"/>
    </source>
</evidence>
<evidence type="ECO:0000256" key="5">
    <source>
        <dbReference type="ARBA" id="ARBA00022989"/>
    </source>
</evidence>
<dbReference type="PANTHER" id="PTHR37820">
    <property type="entry name" value="CELL DIVISION PROTEIN DIVIB"/>
    <property type="match status" value="1"/>
</dbReference>
<keyword evidence="2" id="KW-1003">Cell membrane</keyword>
<dbReference type="AlphaFoldDB" id="A0A7Z0WG16"/>
<evidence type="ECO:0000259" key="10">
    <source>
        <dbReference type="PROSITE" id="PS51779"/>
    </source>
</evidence>
<dbReference type="PANTHER" id="PTHR37820:SF1">
    <property type="entry name" value="CELL DIVISION PROTEIN FTSQ"/>
    <property type="match status" value="1"/>
</dbReference>
<keyword evidence="6 9" id="KW-0472">Membrane</keyword>
<evidence type="ECO:0000313" key="12">
    <source>
        <dbReference type="Proteomes" id="UP000185696"/>
    </source>
</evidence>
<keyword evidence="4 9" id="KW-0812">Transmembrane</keyword>
<keyword evidence="3" id="KW-0132">Cell division</keyword>
<comment type="subcellular location">
    <subcellularLocation>
        <location evidence="1">Membrane</location>
    </subcellularLocation>
</comment>
<dbReference type="PROSITE" id="PS51779">
    <property type="entry name" value="POTRA"/>
    <property type="match status" value="1"/>
</dbReference>
<evidence type="ECO:0000256" key="2">
    <source>
        <dbReference type="ARBA" id="ARBA00022475"/>
    </source>
</evidence>
<feature type="transmembrane region" description="Helical" evidence="9">
    <location>
        <begin position="41"/>
        <end position="64"/>
    </location>
</feature>
<dbReference type="InterPro" id="IPR050487">
    <property type="entry name" value="FtsQ_DivIB"/>
</dbReference>
<comment type="caution">
    <text evidence="11">The sequence shown here is derived from an EMBL/GenBank/DDBJ whole genome shotgun (WGS) entry which is preliminary data.</text>
</comment>
<evidence type="ECO:0000256" key="8">
    <source>
        <dbReference type="SAM" id="MobiDB-lite"/>
    </source>
</evidence>
<dbReference type="RefSeq" id="WP_075137533.1">
    <property type="nucleotide sequence ID" value="NZ_MSIF01000028.1"/>
</dbReference>
<evidence type="ECO:0000256" key="3">
    <source>
        <dbReference type="ARBA" id="ARBA00022618"/>
    </source>
</evidence>
<evidence type="ECO:0000256" key="6">
    <source>
        <dbReference type="ARBA" id="ARBA00023136"/>
    </source>
</evidence>
<keyword evidence="7" id="KW-0131">Cell cycle</keyword>
<evidence type="ECO:0000313" key="11">
    <source>
        <dbReference type="EMBL" id="OLF05440.1"/>
    </source>
</evidence>
<protein>
    <recommendedName>
        <fullName evidence="10">POTRA domain-containing protein</fullName>
    </recommendedName>
</protein>
<dbReference type="GO" id="GO:0005886">
    <property type="term" value="C:plasma membrane"/>
    <property type="evidence" value="ECO:0007669"/>
    <property type="project" value="TreeGrafter"/>
</dbReference>
<dbReference type="Gene3D" id="3.10.20.310">
    <property type="entry name" value="membrane protein fhac"/>
    <property type="match status" value="1"/>
</dbReference>
<keyword evidence="5 9" id="KW-1133">Transmembrane helix</keyword>
<dbReference type="InterPro" id="IPR013685">
    <property type="entry name" value="POTRA_FtsQ_type"/>
</dbReference>
<sequence>MTSTVRPRRRPGTRAGARSRGRPVRTARSVRTRRRYLARRWTALLVVLAVLGLTYVVVFTPVLGVRTVEVAGTRDLDADEVREAAAIELGTPMVRLDTDEVAGRVAELPRVFEVAVSRSWPSGVEITVTERDPVAVRQLPDGVHLVDRTGLDYTTVERRPPGLPLLRVAEVGPDDAETRAAVTVIRAIPRQLRDKVVEVSAQTPGSVMLTLGDKRVVRWGNAEDNDRKAAVLAPLLTRPGKVYDVVTPEFPTVS</sequence>
<dbReference type="InterPro" id="IPR005548">
    <property type="entry name" value="Cell_div_FtsQ/DivIB_C"/>
</dbReference>
<reference evidence="11 12" key="1">
    <citation type="submission" date="2016-12" db="EMBL/GenBank/DDBJ databases">
        <title>The draft genome sequence of Actinophytocola xinjiangensis.</title>
        <authorList>
            <person name="Wang W."/>
            <person name="Yuan L."/>
        </authorList>
    </citation>
    <scope>NUCLEOTIDE SEQUENCE [LARGE SCALE GENOMIC DNA]</scope>
    <source>
        <strain evidence="11 12">CGMCC 4.4663</strain>
    </source>
</reference>
<dbReference type="EMBL" id="MSIF01000028">
    <property type="protein sequence ID" value="OLF05440.1"/>
    <property type="molecule type" value="Genomic_DNA"/>
</dbReference>
<proteinExistence type="predicted"/>
<dbReference type="Pfam" id="PF08478">
    <property type="entry name" value="POTRA_1"/>
    <property type="match status" value="1"/>
</dbReference>
<evidence type="ECO:0000256" key="1">
    <source>
        <dbReference type="ARBA" id="ARBA00004370"/>
    </source>
</evidence>
<evidence type="ECO:0000256" key="7">
    <source>
        <dbReference type="ARBA" id="ARBA00023306"/>
    </source>
</evidence>
<gene>
    <name evidence="11" type="ORF">BLA60_35910</name>
</gene>
<keyword evidence="12" id="KW-1185">Reference proteome</keyword>
<dbReference type="Pfam" id="PF03799">
    <property type="entry name" value="FtsQ_DivIB_C"/>
    <property type="match status" value="1"/>
</dbReference>